<dbReference type="HOGENOM" id="CLU_036170_0_0_4"/>
<dbReference type="AlphaFoldDB" id="D5WMF1"/>
<feature type="transmembrane region" description="Helical" evidence="1">
    <location>
        <begin position="299"/>
        <end position="321"/>
    </location>
</feature>
<evidence type="ECO:0000256" key="1">
    <source>
        <dbReference type="SAM" id="Phobius"/>
    </source>
</evidence>
<feature type="transmembrane region" description="Helical" evidence="1">
    <location>
        <begin position="277"/>
        <end position="294"/>
    </location>
</feature>
<keyword evidence="1" id="KW-0472">Membrane</keyword>
<dbReference type="STRING" id="640511.BC1002_6556"/>
<keyword evidence="1" id="KW-0812">Transmembrane</keyword>
<protein>
    <submittedName>
        <fullName evidence="2">Tail tape measure protein TP901 core region</fullName>
    </submittedName>
</protein>
<organism evidence="2 3">
    <name type="scientific">Paraburkholderia atlantica</name>
    <dbReference type="NCBI Taxonomy" id="2654982"/>
    <lineage>
        <taxon>Bacteria</taxon>
        <taxon>Pseudomonadati</taxon>
        <taxon>Pseudomonadota</taxon>
        <taxon>Betaproteobacteria</taxon>
        <taxon>Burkholderiales</taxon>
        <taxon>Burkholderiaceae</taxon>
        <taxon>Paraburkholderia</taxon>
    </lineage>
</organism>
<reference evidence="3" key="1">
    <citation type="submission" date="2010-04" db="EMBL/GenBank/DDBJ databases">
        <title>Complete sequence of chromosome 3 of Burkholderia sp. CCGE1002.</title>
        <authorList>
            <consortium name="US DOE Joint Genome Institute"/>
            <person name="Lucas S."/>
            <person name="Copeland A."/>
            <person name="Lapidus A."/>
            <person name="Cheng J.-F."/>
            <person name="Bruce D."/>
            <person name="Goodwin L."/>
            <person name="Pitluck S."/>
            <person name="Chertkov O."/>
            <person name="Detter J.C."/>
            <person name="Han C."/>
            <person name="Tapia R."/>
            <person name="Land M."/>
            <person name="Hauser L."/>
            <person name="Kyrpides N."/>
            <person name="Ovchinnikova G."/>
            <person name="Martinez-Romero E."/>
            <person name="Hernandez M.A.R."/>
            <person name="Tiedje J.M."/>
            <person name="Woyke T."/>
        </authorList>
    </citation>
    <scope>NUCLEOTIDE SEQUENCE [LARGE SCALE GENOMIC DNA]</scope>
    <source>
        <strain evidence="3">CCGE1002</strain>
    </source>
</reference>
<dbReference type="eggNOG" id="COG5412">
    <property type="taxonomic scope" value="Bacteria"/>
</dbReference>
<reference evidence="2 3" key="2">
    <citation type="journal article" date="2012" name="J. Bacteriol.">
        <title>Genome Sequences of Burkholderia sp. Strains CCGE1002 and H160, Isolated from Legume Nodules in Mexico and Brazil.</title>
        <authorList>
            <person name="Ormeno-Orrillo E."/>
            <person name="Rogel M.A."/>
            <person name="Chueire L.M."/>
            <person name="Tiedje J.M."/>
            <person name="Martinez-Romero E."/>
            <person name="Hungria M."/>
        </authorList>
    </citation>
    <scope>NUCLEOTIDE SEQUENCE [LARGE SCALE GENOMIC DNA]</scope>
    <source>
        <strain evidence="2 3">CCGE1002</strain>
    </source>
</reference>
<accession>D5WMF1</accession>
<proteinExistence type="predicted"/>
<dbReference type="KEGG" id="bge:BC1002_6556"/>
<keyword evidence="1" id="KW-1133">Transmembrane helix</keyword>
<gene>
    <name evidence="2" type="ordered locus">BC1002_6556</name>
</gene>
<evidence type="ECO:0000313" key="2">
    <source>
        <dbReference type="EMBL" id="ADG20397.1"/>
    </source>
</evidence>
<dbReference type="RefSeq" id="WP_013094184.1">
    <property type="nucleotide sequence ID" value="NC_014119.1"/>
</dbReference>
<sequence length="583" mass="61898">MTLDEFIVKLGVSADVNQAKAFREQLTGITKAASVATAAIAGLAAGVTAWLAKSLDGLDALNQVSRETGESVEFIQRLGYAADMSGASVEAATGSIRGMTKAIGEAAAGVGRGAPAFEKYGLHAKNADDSVKQFSEVLGDVQDKMARMSKAEQGAFLSKIGIDPSMVQVLRMSREELQGLFAEADAWGVSSAEQADAASEWKDQITDLAFGFDALRTQIAIGLLPRLKEFIGNLKEFLRTNRQVVQNGINRFIGLVYSAGQVLVNLFRFIAKVTDGIGGMRVALLLVGAALAWFKRASLLAFATNPVFWLVAAIGVLLLLIDDFMTYLDGGEAEFGEFWETLREPIAAVRAEIGAFIRDLKRWWAEHGETVMAIAGELWDYLRLGFAQTVAVIGAVLGQLWDLFSTAFGLMADLIDWFVAFITGDFEAAGAIVGRMLNRVADLFIKTFTRIGDFVRGTIERIKSYFPGVGALIEKTLGAVARFFGGGTVDVNATGADAGAIATAARGAAAIPRQVQSAAAGAAPAARAQPGTTTNRTVNANVTNNTTMHVQADDPEAAARAVQDRLDQQNRAAVQNAASAVVG</sequence>
<dbReference type="GeneID" id="301098222"/>
<name>D5WMF1_PARAM</name>
<dbReference type="EMBL" id="CP002015">
    <property type="protein sequence ID" value="ADG20397.1"/>
    <property type="molecule type" value="Genomic_DNA"/>
</dbReference>
<dbReference type="Proteomes" id="UP000002190">
    <property type="component" value="Chromosome 3"/>
</dbReference>
<evidence type="ECO:0000313" key="3">
    <source>
        <dbReference type="Proteomes" id="UP000002190"/>
    </source>
</evidence>